<dbReference type="InterPro" id="IPR003362">
    <property type="entry name" value="Bact_transf"/>
</dbReference>
<keyword evidence="1" id="KW-1133">Transmembrane helix</keyword>
<feature type="domain" description="Bacterial sugar transferase" evidence="2">
    <location>
        <begin position="283"/>
        <end position="467"/>
    </location>
</feature>
<feature type="transmembrane region" description="Helical" evidence="1">
    <location>
        <begin position="47"/>
        <end position="70"/>
    </location>
</feature>
<name>A0A498KVA3_9EURY</name>
<keyword evidence="1" id="KW-0812">Transmembrane</keyword>
<dbReference type="GO" id="GO:0016780">
    <property type="term" value="F:phosphotransferase activity, for other substituted phosphate groups"/>
    <property type="evidence" value="ECO:0007669"/>
    <property type="project" value="TreeGrafter"/>
</dbReference>
<evidence type="ECO:0000259" key="2">
    <source>
        <dbReference type="Pfam" id="PF02397"/>
    </source>
</evidence>
<comment type="caution">
    <text evidence="3">The sequence shown here is derived from an EMBL/GenBank/DDBJ whole genome shotgun (WGS) entry which is preliminary data.</text>
</comment>
<gene>
    <name evidence="3" type="ORF">EAF64_16880</name>
</gene>
<feature type="transmembrane region" description="Helical" evidence="1">
    <location>
        <begin position="91"/>
        <end position="108"/>
    </location>
</feature>
<organism evidence="3 4">
    <name type="scientific">Halorientalis pallida</name>
    <dbReference type="NCBI Taxonomy" id="2479928"/>
    <lineage>
        <taxon>Archaea</taxon>
        <taxon>Methanobacteriati</taxon>
        <taxon>Methanobacteriota</taxon>
        <taxon>Stenosarchaea group</taxon>
        <taxon>Halobacteria</taxon>
        <taxon>Halobacteriales</taxon>
        <taxon>Haloarculaceae</taxon>
        <taxon>Halorientalis</taxon>
    </lineage>
</organism>
<protein>
    <submittedName>
        <fullName evidence="3">Sugar transferase</fullName>
    </submittedName>
</protein>
<keyword evidence="4" id="KW-1185">Reference proteome</keyword>
<dbReference type="OrthoDB" id="340745at2157"/>
<sequence>MATGWRYRVASVLGTASLTAFAVWFINYPLIQDAFSQVPFVGRPAPAVLSNGALVFVILTVLVVVLGAMWPLFKPRPRRVLDTILLTQKRVFLAMIGLAALGYFDYSYRLPRPTLLLVTGFLLLWLPAWMVAIRRRPSEQSRAIIVGDDPAAMEAILEETDLPVIGYVSPPSSYEATGEVVVGKPEVSDGGAVTTRLDELSNLGGLSRLDEVLVKYEIDTALLAFADTDRAEFFGTLDTCYEHGVTAMVHRDHADNVLTAGVAGGELVEVDLDPWDWQDYVVKRVFDVAFAAVGLLVLTPLLLVIATAIKLDSPGPVLYNQERTAEFGGIFTVYKFRSMIPEAEADTGAKLSEDDRGDIDPRVTRVGRFLRKTHLDEIPQLWSILVGHMSVVGPRPERPELDTSMESGAEDWRNRWFVKPGLTGLAQINDVTGHDPQKKLRYDVEYIRQQSFWFDVKIVVRQIWSVLTDVVALVQDERST</sequence>
<feature type="transmembrane region" description="Helical" evidence="1">
    <location>
        <begin position="114"/>
        <end position="133"/>
    </location>
</feature>
<feature type="transmembrane region" description="Helical" evidence="1">
    <location>
        <begin position="288"/>
        <end position="309"/>
    </location>
</feature>
<feature type="transmembrane region" description="Helical" evidence="1">
    <location>
        <begin position="7"/>
        <end position="27"/>
    </location>
</feature>
<dbReference type="EMBL" id="RDFA01000006">
    <property type="protein sequence ID" value="RXK47449.1"/>
    <property type="molecule type" value="Genomic_DNA"/>
</dbReference>
<dbReference type="RefSeq" id="WP_129070152.1">
    <property type="nucleotide sequence ID" value="NZ_RDFA01000006.1"/>
</dbReference>
<accession>A0A498KVA3</accession>
<dbReference type="Proteomes" id="UP000289691">
    <property type="component" value="Unassembled WGS sequence"/>
</dbReference>
<reference evidence="3 4" key="1">
    <citation type="submission" date="2019-01" db="EMBL/GenBank/DDBJ databases">
        <title>Halorientalis sp. F13-25 a new haloarchaeum isolated from hypersaline water.</title>
        <authorList>
            <person name="Ana D.-V."/>
            <person name="Cristina S.-P."/>
            <person name="Antonio V."/>
        </authorList>
    </citation>
    <scope>NUCLEOTIDE SEQUENCE [LARGE SCALE GENOMIC DNA]</scope>
    <source>
        <strain evidence="3 4">F13-25</strain>
    </source>
</reference>
<keyword evidence="1" id="KW-0472">Membrane</keyword>
<evidence type="ECO:0000313" key="3">
    <source>
        <dbReference type="EMBL" id="RXK47449.1"/>
    </source>
</evidence>
<evidence type="ECO:0000313" key="4">
    <source>
        <dbReference type="Proteomes" id="UP000289691"/>
    </source>
</evidence>
<proteinExistence type="predicted"/>
<dbReference type="PANTHER" id="PTHR30576">
    <property type="entry name" value="COLANIC BIOSYNTHESIS UDP-GLUCOSE LIPID CARRIER TRANSFERASE"/>
    <property type="match status" value="1"/>
</dbReference>
<dbReference type="Pfam" id="PF02397">
    <property type="entry name" value="Bac_transf"/>
    <property type="match status" value="1"/>
</dbReference>
<dbReference type="AlphaFoldDB" id="A0A498KVA3"/>
<keyword evidence="3" id="KW-0808">Transferase</keyword>
<dbReference type="PANTHER" id="PTHR30576:SF0">
    <property type="entry name" value="UNDECAPRENYL-PHOSPHATE N-ACETYLGALACTOSAMINYL 1-PHOSPHATE TRANSFERASE-RELATED"/>
    <property type="match status" value="1"/>
</dbReference>
<evidence type="ECO:0000256" key="1">
    <source>
        <dbReference type="SAM" id="Phobius"/>
    </source>
</evidence>